<gene>
    <name evidence="1" type="ORF">KI688_005776</name>
</gene>
<evidence type="ECO:0000313" key="2">
    <source>
        <dbReference type="Proteomes" id="UP000707451"/>
    </source>
</evidence>
<accession>A0A9P7Y4Y1</accession>
<dbReference type="Gene3D" id="3.50.50.60">
    <property type="entry name" value="FAD/NAD(P)-binding domain"/>
    <property type="match status" value="1"/>
</dbReference>
<dbReference type="AlphaFoldDB" id="A0A9P7Y4Y1"/>
<dbReference type="EMBL" id="JAHRHY010000002">
    <property type="protein sequence ID" value="KAG9071564.1"/>
    <property type="molecule type" value="Genomic_DNA"/>
</dbReference>
<dbReference type="Proteomes" id="UP000707451">
    <property type="component" value="Unassembled WGS sequence"/>
</dbReference>
<protein>
    <submittedName>
        <fullName evidence="1">Uncharacterized protein</fullName>
    </submittedName>
</protein>
<evidence type="ECO:0000313" key="1">
    <source>
        <dbReference type="EMBL" id="KAG9071564.1"/>
    </source>
</evidence>
<proteinExistence type="predicted"/>
<comment type="caution">
    <text evidence="1">The sequence shown here is derived from an EMBL/GenBank/DDBJ whole genome shotgun (WGS) entry which is preliminary data.</text>
</comment>
<name>A0A9P7Y4Y1_9FUNG</name>
<sequence length="164" mass="18590">MNSAVKILSVSSDESFVTVLKDNGDTLVCDIVVGAGGTYSTVRQSIFDQMRRDKVMDSKDMEPMKCSTICLIGQTRPLNDVEFPSWLCRTLKYLNNDSHDENNPFRTSDWGQATVDLMCEKVKDITIIAGGYRRATVDHLIDLSGWTEIKKVVVEEKVFSKWHY</sequence>
<dbReference type="SUPFAM" id="SSF51905">
    <property type="entry name" value="FAD/NAD(P)-binding domain"/>
    <property type="match status" value="1"/>
</dbReference>
<organism evidence="1 2">
    <name type="scientific">Linnemannia hyalina</name>
    <dbReference type="NCBI Taxonomy" id="64524"/>
    <lineage>
        <taxon>Eukaryota</taxon>
        <taxon>Fungi</taxon>
        <taxon>Fungi incertae sedis</taxon>
        <taxon>Mucoromycota</taxon>
        <taxon>Mortierellomycotina</taxon>
        <taxon>Mortierellomycetes</taxon>
        <taxon>Mortierellales</taxon>
        <taxon>Mortierellaceae</taxon>
        <taxon>Linnemannia</taxon>
    </lineage>
</organism>
<reference evidence="1" key="1">
    <citation type="submission" date="2021-06" db="EMBL/GenBank/DDBJ databases">
        <title>Genome Sequence of Mortierella hyaline Strain SCG-10, a Cold-Adapted, Nitrate-Reducing Fungus Isolated from Soil in Minnesota, USA.</title>
        <authorList>
            <person name="Aldossari N."/>
        </authorList>
    </citation>
    <scope>NUCLEOTIDE SEQUENCE</scope>
    <source>
        <strain evidence="1">SCG-10</strain>
    </source>
</reference>
<dbReference type="OrthoDB" id="655030at2759"/>
<dbReference type="InterPro" id="IPR036188">
    <property type="entry name" value="FAD/NAD-bd_sf"/>
</dbReference>
<keyword evidence="2" id="KW-1185">Reference proteome</keyword>